<reference evidence="3 4" key="1">
    <citation type="submission" date="2016-06" db="EMBL/GenBank/DDBJ databases">
        <authorList>
            <person name="Kjaerup R.B."/>
            <person name="Dalgaard T.S."/>
            <person name="Juul-Madsen H.R."/>
        </authorList>
    </citation>
    <scope>NUCLEOTIDE SEQUENCE [LARGE SCALE GENOMIC DNA]</scope>
    <source>
        <strain evidence="3 4">DSM 45626</strain>
    </source>
</reference>
<organism evidence="3 4">
    <name type="scientific">Micromonospora haikouensis</name>
    <dbReference type="NCBI Taxonomy" id="686309"/>
    <lineage>
        <taxon>Bacteria</taxon>
        <taxon>Bacillati</taxon>
        <taxon>Actinomycetota</taxon>
        <taxon>Actinomycetes</taxon>
        <taxon>Micromonosporales</taxon>
        <taxon>Micromonosporaceae</taxon>
        <taxon>Micromonospora</taxon>
    </lineage>
</organism>
<feature type="region of interest" description="Disordered" evidence="1">
    <location>
        <begin position="63"/>
        <end position="107"/>
    </location>
</feature>
<accession>A0A1C4Y375</accession>
<protein>
    <submittedName>
        <fullName evidence="3">Uncharacterized protein</fullName>
    </submittedName>
</protein>
<feature type="compositionally biased region" description="Polar residues" evidence="1">
    <location>
        <begin position="94"/>
        <end position="107"/>
    </location>
</feature>
<evidence type="ECO:0000313" key="4">
    <source>
        <dbReference type="Proteomes" id="UP000199375"/>
    </source>
</evidence>
<proteinExistence type="predicted"/>
<name>A0A1C4Y375_9ACTN</name>
<evidence type="ECO:0000256" key="2">
    <source>
        <dbReference type="SAM" id="Phobius"/>
    </source>
</evidence>
<feature type="transmembrane region" description="Helical" evidence="2">
    <location>
        <begin position="41"/>
        <end position="60"/>
    </location>
</feature>
<keyword evidence="2" id="KW-0812">Transmembrane</keyword>
<sequence length="107" mass="10167">MVADDVVMGSRRWVVIGVGGVVAAGLVVAAVVFGLQGVEVASWLAGAAGFVVAVAALVLAPSGGPAAAPTPPAAVTPPAAGPGSVTVRGDLTGIASTGDNATNTQHR</sequence>
<dbReference type="Proteomes" id="UP000199375">
    <property type="component" value="Unassembled WGS sequence"/>
</dbReference>
<keyword evidence="2" id="KW-1133">Transmembrane helix</keyword>
<gene>
    <name evidence="3" type="ORF">GA0070558_13434</name>
</gene>
<keyword evidence="2" id="KW-0472">Membrane</keyword>
<evidence type="ECO:0000313" key="3">
    <source>
        <dbReference type="EMBL" id="SCF15120.1"/>
    </source>
</evidence>
<dbReference type="EMBL" id="FMCW01000034">
    <property type="protein sequence ID" value="SCF15120.1"/>
    <property type="molecule type" value="Genomic_DNA"/>
</dbReference>
<feature type="transmembrane region" description="Helical" evidence="2">
    <location>
        <begin position="12"/>
        <end position="35"/>
    </location>
</feature>
<dbReference type="AlphaFoldDB" id="A0A1C4Y375"/>
<evidence type="ECO:0000256" key="1">
    <source>
        <dbReference type="SAM" id="MobiDB-lite"/>
    </source>
</evidence>